<feature type="domain" description="Xylose isomerase-like TIM barrel" evidence="1">
    <location>
        <begin position="64"/>
        <end position="284"/>
    </location>
</feature>
<name>A0A644W1V3_9ZZZZ</name>
<proteinExistence type="predicted"/>
<evidence type="ECO:0000313" key="2">
    <source>
        <dbReference type="EMBL" id="MPL97587.1"/>
    </source>
</evidence>
<dbReference type="SUPFAM" id="SSF51658">
    <property type="entry name" value="Xylose isomerase-like"/>
    <property type="match status" value="1"/>
</dbReference>
<dbReference type="EMBL" id="VSSQ01000564">
    <property type="protein sequence ID" value="MPL97587.1"/>
    <property type="molecule type" value="Genomic_DNA"/>
</dbReference>
<sequence length="323" mass="36342">MLPSLSENREPTKTMKAGKTMIEPMNKYLQIGLIHFMAYPQAMNWKDQGNIVETVKKIVVDDYFDAIEVSHIEKDEDRAAIKKMLDSSHMKVCYGAQPRLLTAGLNPNAIDETERLKAEAILIDSIDEAEYLGAKGIAFLSGKYEEATKEEAFRQLVKTTKTICEYAAKKDMTITLEVFDYDLDKKSLIGPAPYAATFAAEMRSLVENFGLMMDLSHIPQTHETSKYAIQVTKPYITHLHMGNGVVKEGAEAFGDTHPRFGFPNSVNDVPELLDFLRVLQAEGFFDSVNPPVLSFEVKPWQDEDPDIVIANAKRTLNRAWSLL</sequence>
<dbReference type="InterPro" id="IPR050312">
    <property type="entry name" value="IolE/XylAMocC-like"/>
</dbReference>
<dbReference type="PANTHER" id="PTHR12110">
    <property type="entry name" value="HYDROXYPYRUVATE ISOMERASE"/>
    <property type="match status" value="1"/>
</dbReference>
<dbReference type="InterPro" id="IPR036237">
    <property type="entry name" value="Xyl_isomerase-like_sf"/>
</dbReference>
<accession>A0A644W1V3</accession>
<dbReference type="AlphaFoldDB" id="A0A644W1V3"/>
<reference evidence="2" key="1">
    <citation type="submission" date="2019-08" db="EMBL/GenBank/DDBJ databases">
        <authorList>
            <person name="Kucharzyk K."/>
            <person name="Murdoch R.W."/>
            <person name="Higgins S."/>
            <person name="Loffler F."/>
        </authorList>
    </citation>
    <scope>NUCLEOTIDE SEQUENCE</scope>
</reference>
<protein>
    <recommendedName>
        <fullName evidence="1">Xylose isomerase-like TIM barrel domain-containing protein</fullName>
    </recommendedName>
</protein>
<dbReference type="Gene3D" id="3.20.20.150">
    <property type="entry name" value="Divalent-metal-dependent TIM barrel enzymes"/>
    <property type="match status" value="1"/>
</dbReference>
<dbReference type="InterPro" id="IPR013022">
    <property type="entry name" value="Xyl_isomerase-like_TIM-brl"/>
</dbReference>
<gene>
    <name evidence="2" type="ORF">SDC9_43779</name>
</gene>
<organism evidence="2">
    <name type="scientific">bioreactor metagenome</name>
    <dbReference type="NCBI Taxonomy" id="1076179"/>
    <lineage>
        <taxon>unclassified sequences</taxon>
        <taxon>metagenomes</taxon>
        <taxon>ecological metagenomes</taxon>
    </lineage>
</organism>
<dbReference type="Pfam" id="PF01261">
    <property type="entry name" value="AP_endonuc_2"/>
    <property type="match status" value="1"/>
</dbReference>
<dbReference type="PANTHER" id="PTHR12110:SF41">
    <property type="entry name" value="INOSOSE DEHYDRATASE"/>
    <property type="match status" value="1"/>
</dbReference>
<evidence type="ECO:0000259" key="1">
    <source>
        <dbReference type="Pfam" id="PF01261"/>
    </source>
</evidence>
<comment type="caution">
    <text evidence="2">The sequence shown here is derived from an EMBL/GenBank/DDBJ whole genome shotgun (WGS) entry which is preliminary data.</text>
</comment>